<evidence type="ECO:0000256" key="8">
    <source>
        <dbReference type="ARBA" id="ARBA00023136"/>
    </source>
</evidence>
<evidence type="ECO:0000259" key="10">
    <source>
        <dbReference type="PROSITE" id="PS50928"/>
    </source>
</evidence>
<protein>
    <submittedName>
        <fullName evidence="11">Amino acid ABC transporter membrane protein, PAAT family</fullName>
    </submittedName>
</protein>
<keyword evidence="7 9" id="KW-1133">Transmembrane helix</keyword>
<dbReference type="InterPro" id="IPR010065">
    <property type="entry name" value="AA_ABC_transptr_permease_3TM"/>
</dbReference>
<evidence type="ECO:0000256" key="6">
    <source>
        <dbReference type="ARBA" id="ARBA00022970"/>
    </source>
</evidence>
<dbReference type="GO" id="GO:0043190">
    <property type="term" value="C:ATP-binding cassette (ABC) transporter complex"/>
    <property type="evidence" value="ECO:0007669"/>
    <property type="project" value="InterPro"/>
</dbReference>
<evidence type="ECO:0000313" key="12">
    <source>
        <dbReference type="Proteomes" id="UP000029669"/>
    </source>
</evidence>
<dbReference type="InterPro" id="IPR000515">
    <property type="entry name" value="MetI-like"/>
</dbReference>
<feature type="domain" description="ABC transmembrane type-1" evidence="10">
    <location>
        <begin position="19"/>
        <end position="207"/>
    </location>
</feature>
<feature type="transmembrane region" description="Helical" evidence="9">
    <location>
        <begin position="189"/>
        <end position="210"/>
    </location>
</feature>
<dbReference type="RefSeq" id="WP_049684611.1">
    <property type="nucleotide sequence ID" value="NZ_CP009170.1"/>
</dbReference>
<feature type="transmembrane region" description="Helical" evidence="9">
    <location>
        <begin position="20"/>
        <end position="43"/>
    </location>
</feature>
<dbReference type="eggNOG" id="COG0765">
    <property type="taxonomic scope" value="Bacteria"/>
</dbReference>
<name>A0A097APF3_THEKI</name>
<evidence type="ECO:0000256" key="2">
    <source>
        <dbReference type="ARBA" id="ARBA00010072"/>
    </source>
</evidence>
<dbReference type="NCBIfam" id="TIGR01726">
    <property type="entry name" value="HEQRo_perm_3TM"/>
    <property type="match status" value="1"/>
</dbReference>
<dbReference type="EMBL" id="CP009170">
    <property type="protein sequence ID" value="AIS51698.1"/>
    <property type="molecule type" value="Genomic_DNA"/>
</dbReference>
<dbReference type="PROSITE" id="PS50928">
    <property type="entry name" value="ABC_TM1"/>
    <property type="match status" value="1"/>
</dbReference>
<dbReference type="PANTHER" id="PTHR30614">
    <property type="entry name" value="MEMBRANE COMPONENT OF AMINO ACID ABC TRANSPORTER"/>
    <property type="match status" value="1"/>
</dbReference>
<comment type="subcellular location">
    <subcellularLocation>
        <location evidence="1 9">Cell membrane</location>
        <topology evidence="1 9">Multi-pass membrane protein</topology>
    </subcellularLocation>
</comment>
<dbReference type="STRING" id="2325.TKV_c04990"/>
<keyword evidence="6" id="KW-0029">Amino-acid transport</keyword>
<evidence type="ECO:0000256" key="4">
    <source>
        <dbReference type="ARBA" id="ARBA00022475"/>
    </source>
</evidence>
<dbReference type="FunFam" id="1.10.3720.10:FF:000033">
    <property type="entry name" value="Polar amino acid ABC transporter permease"/>
    <property type="match status" value="1"/>
</dbReference>
<dbReference type="InterPro" id="IPR035906">
    <property type="entry name" value="MetI-like_sf"/>
</dbReference>
<dbReference type="AlphaFoldDB" id="A0A097APF3"/>
<organism evidence="11 12">
    <name type="scientific">Thermoanaerobacter kivui</name>
    <name type="common">Acetogenium kivui</name>
    <dbReference type="NCBI Taxonomy" id="2325"/>
    <lineage>
        <taxon>Bacteria</taxon>
        <taxon>Bacillati</taxon>
        <taxon>Bacillota</taxon>
        <taxon>Clostridia</taxon>
        <taxon>Thermoanaerobacterales</taxon>
        <taxon>Thermoanaerobacteraceae</taxon>
        <taxon>Thermoanaerobacter</taxon>
    </lineage>
</organism>
<dbReference type="Proteomes" id="UP000029669">
    <property type="component" value="Chromosome"/>
</dbReference>
<evidence type="ECO:0000256" key="7">
    <source>
        <dbReference type="ARBA" id="ARBA00022989"/>
    </source>
</evidence>
<evidence type="ECO:0000256" key="3">
    <source>
        <dbReference type="ARBA" id="ARBA00022448"/>
    </source>
</evidence>
<dbReference type="OrthoDB" id="9787841at2"/>
<dbReference type="InterPro" id="IPR043429">
    <property type="entry name" value="ArtM/GltK/GlnP/TcyL/YhdX-like"/>
</dbReference>
<reference evidence="12" key="1">
    <citation type="journal article" date="2015" name="Genome Announc.">
        <title>Whole-Genome Sequences of 80 Environmental and Clinical Isolates of Burkholderia pseudomallei.</title>
        <authorList>
            <person name="Johnson S.L."/>
            <person name="Baker A.L."/>
            <person name="Chain P.S."/>
            <person name="Currie B.J."/>
            <person name="Daligault H.E."/>
            <person name="Davenport K.W."/>
            <person name="Davis C.B."/>
            <person name="Inglis T.J."/>
            <person name="Kaestli M."/>
            <person name="Koren S."/>
            <person name="Mayo M."/>
            <person name="Merritt A.J."/>
            <person name="Price E.P."/>
            <person name="Sarovich D.S."/>
            <person name="Warner J."/>
            <person name="Rosovitz M.J."/>
        </authorList>
    </citation>
    <scope>NUCLEOTIDE SEQUENCE [LARGE SCALE GENOMIC DNA]</scope>
    <source>
        <strain evidence="12">DSM 2030</strain>
    </source>
</reference>
<dbReference type="GO" id="GO:0022857">
    <property type="term" value="F:transmembrane transporter activity"/>
    <property type="evidence" value="ECO:0007669"/>
    <property type="project" value="InterPro"/>
</dbReference>
<proteinExistence type="inferred from homology"/>
<gene>
    <name evidence="11" type="ORF">TKV_c04990</name>
</gene>
<evidence type="ECO:0000256" key="9">
    <source>
        <dbReference type="RuleBase" id="RU363032"/>
    </source>
</evidence>
<evidence type="ECO:0000313" key="11">
    <source>
        <dbReference type="EMBL" id="AIS51698.1"/>
    </source>
</evidence>
<feature type="transmembrane region" description="Helical" evidence="9">
    <location>
        <begin position="64"/>
        <end position="83"/>
    </location>
</feature>
<dbReference type="KEGG" id="tki:TKV_c04990"/>
<evidence type="ECO:0000256" key="5">
    <source>
        <dbReference type="ARBA" id="ARBA00022692"/>
    </source>
</evidence>
<dbReference type="HOGENOM" id="CLU_019602_1_1_9"/>
<dbReference type="Gene3D" id="1.10.3720.10">
    <property type="entry name" value="MetI-like"/>
    <property type="match status" value="1"/>
</dbReference>
<keyword evidence="3 9" id="KW-0813">Transport</keyword>
<evidence type="ECO:0000256" key="1">
    <source>
        <dbReference type="ARBA" id="ARBA00004651"/>
    </source>
</evidence>
<dbReference type="PANTHER" id="PTHR30614:SF20">
    <property type="entry name" value="GLUTAMINE TRANSPORT SYSTEM PERMEASE PROTEIN GLNP"/>
    <property type="match status" value="1"/>
</dbReference>
<keyword evidence="4" id="KW-1003">Cell membrane</keyword>
<dbReference type="SUPFAM" id="SSF161098">
    <property type="entry name" value="MetI-like"/>
    <property type="match status" value="1"/>
</dbReference>
<accession>A0A097APF3</accession>
<dbReference type="GO" id="GO:0006865">
    <property type="term" value="P:amino acid transport"/>
    <property type="evidence" value="ECO:0007669"/>
    <property type="project" value="UniProtKB-KW"/>
</dbReference>
<keyword evidence="5 9" id="KW-0812">Transmembrane</keyword>
<dbReference type="Pfam" id="PF00528">
    <property type="entry name" value="BPD_transp_1"/>
    <property type="match status" value="1"/>
</dbReference>
<comment type="similarity">
    <text evidence="2">Belongs to the binding-protein-dependent transport system permease family. HisMQ subfamily.</text>
</comment>
<sequence>MSVDFLSMVKYSHLFVSGLLMTLKLTFLAVTIGVILGLIVALIKMSSIKPISFIGASYVEIIRGTPLLVQLLLIYNGLMQFGIDIPAFTAGVSALAINSAAYVAEIIRAGIQAVDPGQNEAARSLGMTHAMAMRYVIIPQAIKNILPALGNEFIVMLKESAIVSVIGFADLTRQADIIQSITYKYFEPYIIIAAIYFVMTFIFSRLLGIFERRLRAGDTR</sequence>
<keyword evidence="8 9" id="KW-0472">Membrane</keyword>
<keyword evidence="12" id="KW-1185">Reference proteome</keyword>
<dbReference type="CDD" id="cd06261">
    <property type="entry name" value="TM_PBP2"/>
    <property type="match status" value="1"/>
</dbReference>